<protein>
    <submittedName>
        <fullName evidence="14">D(2) dopamine receptor A-like</fullName>
    </submittedName>
</protein>
<evidence type="ECO:0000256" key="2">
    <source>
        <dbReference type="ARBA" id="ARBA00022475"/>
    </source>
</evidence>
<feature type="transmembrane region" description="Helical" evidence="11">
    <location>
        <begin position="54"/>
        <end position="80"/>
    </location>
</feature>
<evidence type="ECO:0000259" key="12">
    <source>
        <dbReference type="PROSITE" id="PS50262"/>
    </source>
</evidence>
<evidence type="ECO:0000256" key="7">
    <source>
        <dbReference type="ARBA" id="ARBA00023157"/>
    </source>
</evidence>
<dbReference type="PANTHER" id="PTHR24248">
    <property type="entry name" value="ADRENERGIC RECEPTOR-RELATED G-PROTEIN COUPLED RECEPTOR"/>
    <property type="match status" value="1"/>
</dbReference>
<gene>
    <name evidence="14" type="primary">LOC100371967</name>
</gene>
<accession>A0ABM0GNS1</accession>
<comment type="similarity">
    <text evidence="10">Belongs to the G-protein coupled receptor 1 family.</text>
</comment>
<evidence type="ECO:0000313" key="14">
    <source>
        <dbReference type="RefSeq" id="XP_002734018.2"/>
    </source>
</evidence>
<keyword evidence="6 11" id="KW-0472">Membrane</keyword>
<feature type="transmembrane region" description="Helical" evidence="11">
    <location>
        <begin position="86"/>
        <end position="111"/>
    </location>
</feature>
<keyword evidence="8 10" id="KW-0675">Receptor</keyword>
<dbReference type="PROSITE" id="PS00237">
    <property type="entry name" value="G_PROTEIN_RECEP_F1_1"/>
    <property type="match status" value="1"/>
</dbReference>
<dbReference type="PANTHER" id="PTHR24248:SF125">
    <property type="entry name" value="DOPAMINE D2-LIKE RECEPTOR"/>
    <property type="match status" value="1"/>
</dbReference>
<dbReference type="RefSeq" id="XP_002734018.2">
    <property type="nucleotide sequence ID" value="XM_002733972.2"/>
</dbReference>
<keyword evidence="13" id="KW-1185">Reference proteome</keyword>
<feature type="domain" description="G-protein coupled receptors family 1 profile" evidence="12">
    <location>
        <begin position="33"/>
        <end position="278"/>
    </location>
</feature>
<evidence type="ECO:0000313" key="13">
    <source>
        <dbReference type="Proteomes" id="UP000694865"/>
    </source>
</evidence>
<dbReference type="Proteomes" id="UP000694865">
    <property type="component" value="Unplaced"/>
</dbReference>
<dbReference type="InterPro" id="IPR000276">
    <property type="entry name" value="GPCR_Rhodpsn"/>
</dbReference>
<evidence type="ECO:0000256" key="10">
    <source>
        <dbReference type="RuleBase" id="RU000688"/>
    </source>
</evidence>
<evidence type="ECO:0000256" key="3">
    <source>
        <dbReference type="ARBA" id="ARBA00022692"/>
    </source>
</evidence>
<comment type="subcellular location">
    <subcellularLocation>
        <location evidence="1">Cell membrane</location>
        <topology evidence="1">Multi-pass membrane protein</topology>
    </subcellularLocation>
</comment>
<sequence>MILIAEMQWGENISKHILYLAVLAFISVPVVFGNMLVILAVYQNHSLRTIPNYFLVSLAFADLMIGCTSTPLCALIYGIGLVTNKWACIVVCILASNPLGVSLMHLLVIGIDRYIAILHPLHYHQWVTVPRVKIAIAILWTYSVLTLVPFFLLNDNPAKSCHERIIPLIRGSGMYISLISFAVQFIIMVTMYVRIFSTARHHLRRIYPNSEETQQQLSIKKEIKAAIMPCIVLGVLFICWVPHIVASCLTKYELCLTPSRFVAYVFILINSGSNPFIYARHNTEFRQAYRKIFLKMKAKLCK</sequence>
<dbReference type="PRINTS" id="PR00237">
    <property type="entry name" value="GPCRRHODOPSN"/>
</dbReference>
<keyword evidence="9 10" id="KW-0807">Transducer</keyword>
<evidence type="ECO:0000256" key="5">
    <source>
        <dbReference type="ARBA" id="ARBA00023040"/>
    </source>
</evidence>
<proteinExistence type="inferred from homology"/>
<keyword evidence="3 10" id="KW-0812">Transmembrane</keyword>
<keyword evidence="7" id="KW-1015">Disulfide bond</keyword>
<dbReference type="InterPro" id="IPR017452">
    <property type="entry name" value="GPCR_Rhodpsn_7TM"/>
</dbReference>
<keyword evidence="2" id="KW-1003">Cell membrane</keyword>
<keyword evidence="4 11" id="KW-1133">Transmembrane helix</keyword>
<evidence type="ECO:0000256" key="4">
    <source>
        <dbReference type="ARBA" id="ARBA00022989"/>
    </source>
</evidence>
<dbReference type="PROSITE" id="PS50262">
    <property type="entry name" value="G_PROTEIN_RECEP_F1_2"/>
    <property type="match status" value="1"/>
</dbReference>
<evidence type="ECO:0000256" key="11">
    <source>
        <dbReference type="SAM" id="Phobius"/>
    </source>
</evidence>
<evidence type="ECO:0000256" key="9">
    <source>
        <dbReference type="ARBA" id="ARBA00023224"/>
    </source>
</evidence>
<evidence type="ECO:0000256" key="1">
    <source>
        <dbReference type="ARBA" id="ARBA00004651"/>
    </source>
</evidence>
<feature type="transmembrane region" description="Helical" evidence="11">
    <location>
        <begin position="17"/>
        <end position="42"/>
    </location>
</feature>
<dbReference type="GeneID" id="100371967"/>
<dbReference type="Gene3D" id="1.20.1070.10">
    <property type="entry name" value="Rhodopsin 7-helix transmembrane proteins"/>
    <property type="match status" value="1"/>
</dbReference>
<feature type="transmembrane region" description="Helical" evidence="11">
    <location>
        <begin position="225"/>
        <end position="246"/>
    </location>
</feature>
<feature type="transmembrane region" description="Helical" evidence="11">
    <location>
        <begin position="132"/>
        <end position="153"/>
    </location>
</feature>
<feature type="transmembrane region" description="Helical" evidence="11">
    <location>
        <begin position="261"/>
        <end position="279"/>
    </location>
</feature>
<dbReference type="SMART" id="SM01381">
    <property type="entry name" value="7TM_GPCR_Srsx"/>
    <property type="match status" value="1"/>
</dbReference>
<organism evidence="13 14">
    <name type="scientific">Saccoglossus kowalevskii</name>
    <name type="common">Acorn worm</name>
    <dbReference type="NCBI Taxonomy" id="10224"/>
    <lineage>
        <taxon>Eukaryota</taxon>
        <taxon>Metazoa</taxon>
        <taxon>Hemichordata</taxon>
        <taxon>Enteropneusta</taxon>
        <taxon>Harrimaniidae</taxon>
        <taxon>Saccoglossus</taxon>
    </lineage>
</organism>
<dbReference type="SUPFAM" id="SSF81321">
    <property type="entry name" value="Family A G protein-coupled receptor-like"/>
    <property type="match status" value="1"/>
</dbReference>
<keyword evidence="5 10" id="KW-0297">G-protein coupled receptor</keyword>
<evidence type="ECO:0000256" key="6">
    <source>
        <dbReference type="ARBA" id="ARBA00023136"/>
    </source>
</evidence>
<evidence type="ECO:0000256" key="8">
    <source>
        <dbReference type="ARBA" id="ARBA00023170"/>
    </source>
</evidence>
<dbReference type="Pfam" id="PF00001">
    <property type="entry name" value="7tm_1"/>
    <property type="match status" value="1"/>
</dbReference>
<name>A0ABM0GNS1_SACKO</name>
<feature type="transmembrane region" description="Helical" evidence="11">
    <location>
        <begin position="173"/>
        <end position="195"/>
    </location>
</feature>
<reference evidence="14" key="1">
    <citation type="submission" date="2025-08" db="UniProtKB">
        <authorList>
            <consortium name="RefSeq"/>
        </authorList>
    </citation>
    <scope>IDENTIFICATION</scope>
    <source>
        <tissue evidence="14">Testes</tissue>
    </source>
</reference>